<dbReference type="Pfam" id="PF26356">
    <property type="entry name" value="Pelota_N"/>
    <property type="match status" value="1"/>
</dbReference>
<sequence length="380" mass="42758">MKLVHSSFQKDKSGSVSLVPQDCEDLWTLYNLIAKDDEVRLKTHRNIKKSPSDKPVRKLVTLSLSVESVDFTPSDEVMRIKGRTVEQHEDVPQGSYHTAELEFNQKFTLYKNDWDDISLDLVNKSCSIEAKAEIGAVVLQEGVAHLCLITENMTILRSKIDKSIPKKKRGDSSSHDKALNKFMETVAESVIRNFNTDKLKAILLVSPGFSARQLYDKIFSIAVSNQDKSLIQSKSKFVVAHSSTGYLQGLEEALKSPELQKQLSDTKFQHSVMLFDEFSKLLNEDEGKAWYGEAEVTKAIELQGAVRTLMITDTLFKSDDIAQRKKYIHMTEQVKEHGGEVVIFSSLHDSGEQLNQLTGIAVILNYPVPNLDDEEDSTVC</sequence>
<evidence type="ECO:0000256" key="3">
    <source>
        <dbReference type="ARBA" id="ARBA00009504"/>
    </source>
</evidence>
<evidence type="ECO:0000313" key="13">
    <source>
        <dbReference type="Proteomes" id="UP000788993"/>
    </source>
</evidence>
<dbReference type="GO" id="GO:0070966">
    <property type="term" value="P:nuclear-transcribed mRNA catabolic process, no-go decay"/>
    <property type="evidence" value="ECO:0007669"/>
    <property type="project" value="InterPro"/>
</dbReference>
<dbReference type="GO" id="GO:0006412">
    <property type="term" value="P:translation"/>
    <property type="evidence" value="ECO:0007669"/>
    <property type="project" value="UniProtKB-ARBA"/>
</dbReference>
<dbReference type="FunFam" id="3.30.1330.30:FF:000008">
    <property type="entry name" value="Protein pelota homolog"/>
    <property type="match status" value="1"/>
</dbReference>
<dbReference type="SUPFAM" id="SSF53137">
    <property type="entry name" value="Translational machinery components"/>
    <property type="match status" value="1"/>
</dbReference>
<dbReference type="GO" id="GO:0032790">
    <property type="term" value="P:ribosome disassembly"/>
    <property type="evidence" value="ECO:0007669"/>
    <property type="project" value="TreeGrafter"/>
</dbReference>
<dbReference type="Pfam" id="PF03464">
    <property type="entry name" value="eRF1_2"/>
    <property type="match status" value="1"/>
</dbReference>
<dbReference type="InterPro" id="IPR005140">
    <property type="entry name" value="eRF1_Pelota-like_N"/>
</dbReference>
<dbReference type="InterPro" id="IPR042226">
    <property type="entry name" value="eFR1_2_sf"/>
</dbReference>
<dbReference type="FunFam" id="2.30.30.870:FF:000001">
    <property type="entry name" value="Protein pelota homolog"/>
    <property type="match status" value="1"/>
</dbReference>
<dbReference type="PANTHER" id="PTHR10853:SF0">
    <property type="entry name" value="PROTEIN PELOTA HOMOLOG"/>
    <property type="match status" value="1"/>
</dbReference>
<dbReference type="FunFam" id="3.30.420.60:FF:000004">
    <property type="entry name" value="Protein DOM34 homolog"/>
    <property type="match status" value="1"/>
</dbReference>
<name>A0A9P8NU24_9ASCO</name>
<dbReference type="Gene3D" id="3.30.420.60">
    <property type="entry name" value="eRF1 domain 2"/>
    <property type="match status" value="1"/>
</dbReference>
<dbReference type="InterPro" id="IPR005141">
    <property type="entry name" value="eRF1_2"/>
</dbReference>
<evidence type="ECO:0000256" key="2">
    <source>
        <dbReference type="ARBA" id="ARBA00004496"/>
    </source>
</evidence>
<dbReference type="InterPro" id="IPR005142">
    <property type="entry name" value="eRF1_3"/>
</dbReference>
<dbReference type="Pfam" id="PF03465">
    <property type="entry name" value="eRF1_3"/>
    <property type="match status" value="1"/>
</dbReference>
<comment type="subcellular location">
    <subcellularLocation>
        <location evidence="2 10">Cytoplasm</location>
    </subcellularLocation>
</comment>
<keyword evidence="8" id="KW-0469">Meiosis</keyword>
<dbReference type="NCBIfam" id="TIGR00111">
    <property type="entry name" value="pelota"/>
    <property type="match status" value="1"/>
</dbReference>
<dbReference type="GO" id="GO:0046872">
    <property type="term" value="F:metal ion binding"/>
    <property type="evidence" value="ECO:0007669"/>
    <property type="project" value="UniProtKB-KW"/>
</dbReference>
<dbReference type="GO" id="GO:0071025">
    <property type="term" value="P:RNA surveillance"/>
    <property type="evidence" value="ECO:0007669"/>
    <property type="project" value="InterPro"/>
</dbReference>
<dbReference type="EMBL" id="JAEUBD010001540">
    <property type="protein sequence ID" value="KAH3659231.1"/>
    <property type="molecule type" value="Genomic_DNA"/>
</dbReference>
<accession>A0A9P8NU24</accession>
<proteinExistence type="inferred from homology"/>
<gene>
    <name evidence="12" type="ORF">OGATHE_006115</name>
</gene>
<keyword evidence="13" id="KW-1185">Reference proteome</keyword>
<dbReference type="InterPro" id="IPR004405">
    <property type="entry name" value="TF_pelota"/>
</dbReference>
<evidence type="ECO:0000256" key="8">
    <source>
        <dbReference type="ARBA" id="ARBA00023254"/>
    </source>
</evidence>
<dbReference type="GO" id="GO:0070651">
    <property type="term" value="P:nonfunctional rRNA decay"/>
    <property type="evidence" value="ECO:0007669"/>
    <property type="project" value="TreeGrafter"/>
</dbReference>
<dbReference type="GO" id="GO:0051301">
    <property type="term" value="P:cell division"/>
    <property type="evidence" value="ECO:0007669"/>
    <property type="project" value="UniProtKB-KW"/>
</dbReference>
<comment type="cofactor">
    <cofactor evidence="1 10">
        <name>a divalent metal cation</name>
        <dbReference type="ChEBI" id="CHEBI:60240"/>
    </cofactor>
</comment>
<reference evidence="12" key="2">
    <citation type="submission" date="2021-01" db="EMBL/GenBank/DDBJ databases">
        <authorList>
            <person name="Schikora-Tamarit M.A."/>
        </authorList>
    </citation>
    <scope>NUCLEOTIDE SEQUENCE</scope>
    <source>
        <strain evidence="12">NCAIM Y.01608</strain>
    </source>
</reference>
<dbReference type="GO" id="GO:0070481">
    <property type="term" value="P:nuclear-transcribed mRNA catabolic process, non-stop decay"/>
    <property type="evidence" value="ECO:0007669"/>
    <property type="project" value="InterPro"/>
</dbReference>
<keyword evidence="9" id="KW-0131">Cell cycle</keyword>
<dbReference type="Gene3D" id="3.30.1330.30">
    <property type="match status" value="1"/>
</dbReference>
<reference evidence="12" key="1">
    <citation type="journal article" date="2021" name="Open Biol.">
        <title>Shared evolutionary footprints suggest mitochondrial oxidative damage underlies multiple complex I losses in fungi.</title>
        <authorList>
            <person name="Schikora-Tamarit M.A."/>
            <person name="Marcet-Houben M."/>
            <person name="Nosek J."/>
            <person name="Gabaldon T."/>
        </authorList>
    </citation>
    <scope>NUCLEOTIDE SEQUENCE</scope>
    <source>
        <strain evidence="12">NCAIM Y.01608</strain>
    </source>
</reference>
<keyword evidence="7" id="KW-0498">Mitosis</keyword>
<keyword evidence="5" id="KW-0132">Cell division</keyword>
<evidence type="ECO:0000256" key="5">
    <source>
        <dbReference type="ARBA" id="ARBA00022618"/>
    </source>
</evidence>
<dbReference type="Gene3D" id="2.30.30.870">
    <property type="entry name" value="Pelota, domain A"/>
    <property type="match status" value="1"/>
</dbReference>
<dbReference type="InterPro" id="IPR029064">
    <property type="entry name" value="Ribosomal_eL30-like_sf"/>
</dbReference>
<dbReference type="GO" id="GO:0051321">
    <property type="term" value="P:meiotic cell cycle"/>
    <property type="evidence" value="ECO:0007669"/>
    <property type="project" value="UniProtKB-KW"/>
</dbReference>
<evidence type="ECO:0000256" key="7">
    <source>
        <dbReference type="ARBA" id="ARBA00022776"/>
    </source>
</evidence>
<dbReference type="SUPFAM" id="SSF55315">
    <property type="entry name" value="L30e-like"/>
    <property type="match status" value="1"/>
</dbReference>
<dbReference type="InterPro" id="IPR038069">
    <property type="entry name" value="Pelota/DOM34_N"/>
</dbReference>
<keyword evidence="4 10" id="KW-0963">Cytoplasm</keyword>
<organism evidence="12 13">
    <name type="scientific">Ogataea polymorpha</name>
    <dbReference type="NCBI Taxonomy" id="460523"/>
    <lineage>
        <taxon>Eukaryota</taxon>
        <taxon>Fungi</taxon>
        <taxon>Dikarya</taxon>
        <taxon>Ascomycota</taxon>
        <taxon>Saccharomycotina</taxon>
        <taxon>Pichiomycetes</taxon>
        <taxon>Pichiales</taxon>
        <taxon>Pichiaceae</taxon>
        <taxon>Ogataea</taxon>
    </lineage>
</organism>
<evidence type="ECO:0000256" key="10">
    <source>
        <dbReference type="RuleBase" id="RU362019"/>
    </source>
</evidence>
<evidence type="ECO:0000313" key="12">
    <source>
        <dbReference type="EMBL" id="KAH3659231.1"/>
    </source>
</evidence>
<comment type="similarity">
    <text evidence="3 10">Belongs to the eukaryotic release factor 1 family. Pelota subfamily.</text>
</comment>
<dbReference type="SUPFAM" id="SSF159065">
    <property type="entry name" value="Dom34/Pelota N-terminal domain-like"/>
    <property type="match status" value="1"/>
</dbReference>
<dbReference type="Proteomes" id="UP000788993">
    <property type="component" value="Unassembled WGS sequence"/>
</dbReference>
<comment type="caution">
    <text evidence="12">The sequence shown here is derived from an EMBL/GenBank/DDBJ whole genome shotgun (WGS) entry which is preliminary data.</text>
</comment>
<evidence type="ECO:0000256" key="9">
    <source>
        <dbReference type="ARBA" id="ARBA00023306"/>
    </source>
</evidence>
<dbReference type="SMART" id="SM01194">
    <property type="entry name" value="eRF1_1"/>
    <property type="match status" value="1"/>
</dbReference>
<dbReference type="AlphaFoldDB" id="A0A9P8NU24"/>
<feature type="domain" description="eRF1/Pelota-like N-terminal" evidence="11">
    <location>
        <begin position="1"/>
        <end position="127"/>
    </location>
</feature>
<dbReference type="InterPro" id="IPR058547">
    <property type="entry name" value="Pelota_N"/>
</dbReference>
<protein>
    <recommendedName>
        <fullName evidence="10">Protein DOM34 homolog</fullName>
    </recommendedName>
</protein>
<keyword evidence="6 10" id="KW-0479">Metal-binding</keyword>
<evidence type="ECO:0000259" key="11">
    <source>
        <dbReference type="SMART" id="SM01194"/>
    </source>
</evidence>
<comment type="function">
    <text evidence="10">Component of the Dom34-Hbs1 complex, a complex that recognizes stalled ribosomes and triggers the No-Go Decay (NGD) pathway (PubMed:20890290). In the Dom34-Hbs1 complex, dom34 recognizes ribosomes stalled at the 3' end of an mRNA and engages stalled ribosomes by destabilizing mRNA in the mRNA channel. Following ribosome-binding, the Dom34-Hbs1 complex promotes the disassembly of stalled ribosomes, followed by degradation of damaged mRNAs as part of the NGD pathway.</text>
</comment>
<evidence type="ECO:0000256" key="4">
    <source>
        <dbReference type="ARBA" id="ARBA00022490"/>
    </source>
</evidence>
<dbReference type="GO" id="GO:1990533">
    <property type="term" value="C:Dom34-Hbs1 complex"/>
    <property type="evidence" value="ECO:0007669"/>
    <property type="project" value="UniProtKB-ARBA"/>
</dbReference>
<dbReference type="PANTHER" id="PTHR10853">
    <property type="entry name" value="PELOTA"/>
    <property type="match status" value="1"/>
</dbReference>
<evidence type="ECO:0000256" key="1">
    <source>
        <dbReference type="ARBA" id="ARBA00001968"/>
    </source>
</evidence>
<dbReference type="GO" id="GO:0005737">
    <property type="term" value="C:cytoplasm"/>
    <property type="evidence" value="ECO:0007669"/>
    <property type="project" value="UniProtKB-SubCell"/>
</dbReference>
<evidence type="ECO:0000256" key="6">
    <source>
        <dbReference type="ARBA" id="ARBA00022723"/>
    </source>
</evidence>